<feature type="compositionally biased region" description="Low complexity" evidence="1">
    <location>
        <begin position="48"/>
        <end position="57"/>
    </location>
</feature>
<dbReference type="Proteomes" id="UP001642260">
    <property type="component" value="Unassembled WGS sequence"/>
</dbReference>
<name>A0ABC8K3T0_ERUVS</name>
<feature type="compositionally biased region" description="Basic and acidic residues" evidence="1">
    <location>
        <begin position="1"/>
        <end position="30"/>
    </location>
</feature>
<reference evidence="3 4" key="1">
    <citation type="submission" date="2022-03" db="EMBL/GenBank/DDBJ databases">
        <authorList>
            <person name="Macdonald S."/>
            <person name="Ahmed S."/>
            <person name="Newling K."/>
        </authorList>
    </citation>
    <scope>NUCLEOTIDE SEQUENCE [LARGE SCALE GENOMIC DNA]</scope>
</reference>
<dbReference type="EMBL" id="CAKOAT010177377">
    <property type="protein sequence ID" value="CAH8352851.1"/>
    <property type="molecule type" value="Genomic_DNA"/>
</dbReference>
<accession>A0ABC8K3T0</accession>
<evidence type="ECO:0000313" key="4">
    <source>
        <dbReference type="Proteomes" id="UP001642260"/>
    </source>
</evidence>
<evidence type="ECO:0000313" key="3">
    <source>
        <dbReference type="EMBL" id="CAH8352851.1"/>
    </source>
</evidence>
<dbReference type="AlphaFoldDB" id="A0ABC8K3T0"/>
<gene>
    <name evidence="3" type="ORF">ERUC_LOCUS18774</name>
</gene>
<dbReference type="Pfam" id="PF24818">
    <property type="entry name" value="PH_TRF2_HOY1"/>
    <property type="match status" value="1"/>
</dbReference>
<dbReference type="InterPro" id="IPR057939">
    <property type="entry name" value="TRF2_HOY1_PH"/>
</dbReference>
<evidence type="ECO:0000259" key="2">
    <source>
        <dbReference type="Pfam" id="PF24818"/>
    </source>
</evidence>
<proteinExistence type="predicted"/>
<comment type="caution">
    <text evidence="3">The sequence shown here is derived from an EMBL/GenBank/DDBJ whole genome shotgun (WGS) entry which is preliminary data.</text>
</comment>
<feature type="domain" description="TRF2/HOY1 PH-like" evidence="2">
    <location>
        <begin position="136"/>
        <end position="254"/>
    </location>
</feature>
<evidence type="ECO:0000256" key="1">
    <source>
        <dbReference type="SAM" id="MobiDB-lite"/>
    </source>
</evidence>
<dbReference type="PANTHER" id="PTHR33494:SF20">
    <property type="entry name" value="(RAPE) HYPOTHETICAL PROTEIN"/>
    <property type="match status" value="1"/>
</dbReference>
<organism evidence="3 4">
    <name type="scientific">Eruca vesicaria subsp. sativa</name>
    <name type="common">Garden rocket</name>
    <name type="synonym">Eruca sativa</name>
    <dbReference type="NCBI Taxonomy" id="29727"/>
    <lineage>
        <taxon>Eukaryota</taxon>
        <taxon>Viridiplantae</taxon>
        <taxon>Streptophyta</taxon>
        <taxon>Embryophyta</taxon>
        <taxon>Tracheophyta</taxon>
        <taxon>Spermatophyta</taxon>
        <taxon>Magnoliopsida</taxon>
        <taxon>eudicotyledons</taxon>
        <taxon>Gunneridae</taxon>
        <taxon>Pentapetalae</taxon>
        <taxon>rosids</taxon>
        <taxon>malvids</taxon>
        <taxon>Brassicales</taxon>
        <taxon>Brassicaceae</taxon>
        <taxon>Brassiceae</taxon>
        <taxon>Eruca</taxon>
    </lineage>
</organism>
<feature type="region of interest" description="Disordered" evidence="1">
    <location>
        <begin position="1"/>
        <end position="72"/>
    </location>
</feature>
<protein>
    <recommendedName>
        <fullName evidence="2">TRF2/HOY1 PH-like domain-containing protein</fullName>
    </recommendedName>
</protein>
<keyword evidence="4" id="KW-1185">Reference proteome</keyword>
<sequence length="572" mass="62442">MVEMRKSGVMRPDSESASKCRDELPVKMEIAEDDLEEAHGPLSKRSRLWSSETSSSSMATPAKYNPLDEPSPLGLSLRKSPSLLDLIQMRLTQKAADAVGGGSGVKKESKCITAAAAASAGGTLAPGSIEKLKASNFPATVLKIGNWEYKSRYEGDLVAKCYFAKHKLVWEVLEQGLKSKIEIQWSDIWDLKANCPEDGPGTLTLVLARQPLFFRETNPQPRKHTLWQATSDFTDGQASMYRQHFLQCAQGIMNKHFEKLVQCDHRLYHLSREPEIKMDSPYFDARPSIFEDPSEPKGYPYGNMNLSTGPSISGAQNLASPVGAQSSSEHMYLSHEAPSPSSVIDARGNEGIGGVEAVNSRNTTDCGQVGAPGLRQSMSLSDFLAVLCDSDNTTNQVEDAAGLQPSMSVSDFVALLSTDSSQIKVPGLQQSISVSDFVGFLSDSAGGNHPEHLEKFESLKQQLLSDNIQFDTPDEKSLMPRVNSLFNLLYKDPNVAANSQLNTEVSVGLKSELNHLNGTVSANNNNRVLDPASSSKPQGMLRKDSYSDLFSQLPRITSLPKFLFNISEEDGK</sequence>
<dbReference type="PANTHER" id="PTHR33494">
    <property type="entry name" value="OS02G0793800 PROTEIN"/>
    <property type="match status" value="1"/>
</dbReference>